<organism evidence="1 2">
    <name type="scientific">Dibothriocephalus latus</name>
    <name type="common">Fish tapeworm</name>
    <name type="synonym">Diphyllobothrium latum</name>
    <dbReference type="NCBI Taxonomy" id="60516"/>
    <lineage>
        <taxon>Eukaryota</taxon>
        <taxon>Metazoa</taxon>
        <taxon>Spiralia</taxon>
        <taxon>Lophotrochozoa</taxon>
        <taxon>Platyhelminthes</taxon>
        <taxon>Cestoda</taxon>
        <taxon>Eucestoda</taxon>
        <taxon>Diphyllobothriidea</taxon>
        <taxon>Diphyllobothriidae</taxon>
        <taxon>Dibothriocephalus</taxon>
    </lineage>
</organism>
<evidence type="ECO:0000313" key="1">
    <source>
        <dbReference type="EMBL" id="VDN20861.1"/>
    </source>
</evidence>
<dbReference type="OrthoDB" id="10645227at2759"/>
<gene>
    <name evidence="1" type="ORF">DILT_LOCUS13715</name>
</gene>
<keyword evidence="2" id="KW-1185">Reference proteome</keyword>
<dbReference type="Proteomes" id="UP000281553">
    <property type="component" value="Unassembled WGS sequence"/>
</dbReference>
<protein>
    <submittedName>
        <fullName evidence="1">Uncharacterized protein</fullName>
    </submittedName>
</protein>
<name>A0A3P7MRU5_DIBLA</name>
<accession>A0A3P7MRU5</accession>
<proteinExistence type="predicted"/>
<reference evidence="1 2" key="1">
    <citation type="submission" date="2018-11" db="EMBL/GenBank/DDBJ databases">
        <authorList>
            <consortium name="Pathogen Informatics"/>
        </authorList>
    </citation>
    <scope>NUCLEOTIDE SEQUENCE [LARGE SCALE GENOMIC DNA]</scope>
</reference>
<evidence type="ECO:0000313" key="2">
    <source>
        <dbReference type="Proteomes" id="UP000281553"/>
    </source>
</evidence>
<sequence>MLQINEIFKALQQAMHGRCAAKEDLYVISQNPEIILNYPVLKEKINENQSCLDYCAGTMDLERLFSVSVFNLSVINQVVSLLIIPYITPVPITIRSTASVQNLLCIIRIKITATQMCLPKSPVEWDFGPTFTYSCGSSTVGFY</sequence>
<dbReference type="EMBL" id="UYRU01071307">
    <property type="protein sequence ID" value="VDN20861.1"/>
    <property type="molecule type" value="Genomic_DNA"/>
</dbReference>
<dbReference type="AlphaFoldDB" id="A0A3P7MRU5"/>